<gene>
    <name evidence="3" type="ORF">ACFFFR_04195</name>
</gene>
<feature type="compositionally biased region" description="Acidic residues" evidence="1">
    <location>
        <begin position="59"/>
        <end position="73"/>
    </location>
</feature>
<name>A0ABV6P8Y4_9MICC</name>
<proteinExistence type="predicted"/>
<feature type="signal peptide" evidence="2">
    <location>
        <begin position="1"/>
        <end position="29"/>
    </location>
</feature>
<dbReference type="EMBL" id="JBHLUB010000020">
    <property type="protein sequence ID" value="MFC0581589.1"/>
    <property type="molecule type" value="Genomic_DNA"/>
</dbReference>
<evidence type="ECO:0008006" key="5">
    <source>
        <dbReference type="Google" id="ProtNLM"/>
    </source>
</evidence>
<evidence type="ECO:0000313" key="4">
    <source>
        <dbReference type="Proteomes" id="UP001589862"/>
    </source>
</evidence>
<feature type="compositionally biased region" description="Low complexity" evidence="1">
    <location>
        <begin position="39"/>
        <end position="58"/>
    </location>
</feature>
<feature type="region of interest" description="Disordered" evidence="1">
    <location>
        <begin position="211"/>
        <end position="241"/>
    </location>
</feature>
<protein>
    <recommendedName>
        <fullName evidence="5">Lipoprotein</fullName>
    </recommendedName>
</protein>
<dbReference type="RefSeq" id="WP_377458279.1">
    <property type="nucleotide sequence ID" value="NZ_JBHLUB010000020.1"/>
</dbReference>
<evidence type="ECO:0000313" key="3">
    <source>
        <dbReference type="EMBL" id="MFC0581589.1"/>
    </source>
</evidence>
<sequence length="261" mass="28050">MKKTTPKHGKKVLATSFAAALLFATACQADGGGNDNASPEATEQQTVTEQATPTVTETETADTETDAPEESTESPENSSEFTKGDPVSTSNGGYTITPVGDWTATLNKKGEPQADGYDPEEDIVLKGPSAEGVITTGVITDLDGPPPESAEKFNSWRLEHLDTDEVDGDTYLVEHTVKDPETGDFVWMARIVTKTDQDESEYEAKGYLNNRQPSGAFISVQNTDGASGEQGLEDARGFQTSKSRDEVIEMLKTFEIEAPSQ</sequence>
<accession>A0ABV6P8Y4</accession>
<keyword evidence="2" id="KW-0732">Signal</keyword>
<evidence type="ECO:0000256" key="2">
    <source>
        <dbReference type="SAM" id="SignalP"/>
    </source>
</evidence>
<reference evidence="3 4" key="1">
    <citation type="submission" date="2024-09" db="EMBL/GenBank/DDBJ databases">
        <authorList>
            <person name="Sun Q."/>
            <person name="Mori K."/>
        </authorList>
    </citation>
    <scope>NUCLEOTIDE SEQUENCE [LARGE SCALE GENOMIC DNA]</scope>
    <source>
        <strain evidence="3 4">NCAIM B.02604</strain>
    </source>
</reference>
<evidence type="ECO:0000256" key="1">
    <source>
        <dbReference type="SAM" id="MobiDB-lite"/>
    </source>
</evidence>
<keyword evidence="4" id="KW-1185">Reference proteome</keyword>
<feature type="chain" id="PRO_5046201527" description="Lipoprotein" evidence="2">
    <location>
        <begin position="30"/>
        <end position="261"/>
    </location>
</feature>
<feature type="compositionally biased region" description="Polar residues" evidence="1">
    <location>
        <begin position="211"/>
        <end position="225"/>
    </location>
</feature>
<comment type="caution">
    <text evidence="3">The sequence shown here is derived from an EMBL/GenBank/DDBJ whole genome shotgun (WGS) entry which is preliminary data.</text>
</comment>
<dbReference type="PROSITE" id="PS51257">
    <property type="entry name" value="PROKAR_LIPOPROTEIN"/>
    <property type="match status" value="1"/>
</dbReference>
<organism evidence="3 4">
    <name type="scientific">Micrococcoides hystricis</name>
    <dbReference type="NCBI Taxonomy" id="1572761"/>
    <lineage>
        <taxon>Bacteria</taxon>
        <taxon>Bacillati</taxon>
        <taxon>Actinomycetota</taxon>
        <taxon>Actinomycetes</taxon>
        <taxon>Micrococcales</taxon>
        <taxon>Micrococcaceae</taxon>
        <taxon>Micrococcoides</taxon>
    </lineage>
</organism>
<dbReference type="Proteomes" id="UP001589862">
    <property type="component" value="Unassembled WGS sequence"/>
</dbReference>
<feature type="region of interest" description="Disordered" evidence="1">
    <location>
        <begin position="28"/>
        <end position="123"/>
    </location>
</feature>